<dbReference type="Proteomes" id="UP000291659">
    <property type="component" value="Unassembled WGS sequence"/>
</dbReference>
<keyword evidence="2" id="KW-1185">Reference proteome</keyword>
<name>A0ABY1XAK7_9HYPH</name>
<protein>
    <submittedName>
        <fullName evidence="1">Uncharacterized protein</fullName>
    </submittedName>
</protein>
<reference evidence="1 2" key="1">
    <citation type="submission" date="2019-02" db="EMBL/GenBank/DDBJ databases">
        <title>The genomic architecture of introgression among sibling species of bacteria.</title>
        <authorList>
            <person name="Cavassim M.I.A."/>
            <person name="Moeskjaer S."/>
            <person name="Moslemi C."/>
            <person name="Fields B."/>
            <person name="Bachmann A."/>
            <person name="Vilhjalmsson B."/>
            <person name="Schierup M.H."/>
            <person name="Young J.P.W."/>
            <person name="Andersen S.U."/>
        </authorList>
    </citation>
    <scope>NUCLEOTIDE SEQUENCE [LARGE SCALE GENOMIC DNA]</scope>
    <source>
        <strain evidence="1 2">SM141A</strain>
    </source>
</reference>
<evidence type="ECO:0000313" key="1">
    <source>
        <dbReference type="EMBL" id="TAX82243.1"/>
    </source>
</evidence>
<organism evidence="1 2">
    <name type="scientific">Rhizobium ruizarguesonis</name>
    <dbReference type="NCBI Taxonomy" id="2081791"/>
    <lineage>
        <taxon>Bacteria</taxon>
        <taxon>Pseudomonadati</taxon>
        <taxon>Pseudomonadota</taxon>
        <taxon>Alphaproteobacteria</taxon>
        <taxon>Hyphomicrobiales</taxon>
        <taxon>Rhizobiaceae</taxon>
        <taxon>Rhizobium/Agrobacterium group</taxon>
        <taxon>Rhizobium</taxon>
    </lineage>
</organism>
<gene>
    <name evidence="1" type="ORF">ELH98_14880</name>
</gene>
<dbReference type="RefSeq" id="WP_130655816.1">
    <property type="nucleotide sequence ID" value="NZ_PQIE02000001.1"/>
</dbReference>
<sequence length="62" mass="6888">MPALITRTCDVADLDSLSGWLENNHTHLNGGLRLVAGDPKGRARYHGMQFTKKSQPKTRPKT</sequence>
<proteinExistence type="predicted"/>
<comment type="caution">
    <text evidence="1">The sequence shown here is derived from an EMBL/GenBank/DDBJ whole genome shotgun (WGS) entry which is preliminary data.</text>
</comment>
<accession>A0ABY1XAK7</accession>
<dbReference type="EMBL" id="SIOX01000001">
    <property type="protein sequence ID" value="TAX82243.1"/>
    <property type="molecule type" value="Genomic_DNA"/>
</dbReference>
<evidence type="ECO:0000313" key="2">
    <source>
        <dbReference type="Proteomes" id="UP000291659"/>
    </source>
</evidence>